<dbReference type="InterPro" id="IPR006680">
    <property type="entry name" value="Amidohydro-rel"/>
</dbReference>
<feature type="domain" description="Amidohydrolase-related" evidence="2">
    <location>
        <begin position="75"/>
        <end position="379"/>
    </location>
</feature>
<feature type="region of interest" description="Disordered" evidence="1">
    <location>
        <begin position="1"/>
        <end position="32"/>
    </location>
</feature>
<dbReference type="EMBL" id="CP154795">
    <property type="protein sequence ID" value="XAN08109.1"/>
    <property type="molecule type" value="Genomic_DNA"/>
</dbReference>
<dbReference type="Proteomes" id="UP001442841">
    <property type="component" value="Chromosome"/>
</dbReference>
<reference evidence="3 4" key="1">
    <citation type="submission" date="2024-04" db="EMBL/GenBank/DDBJ databases">
        <title>Isolation of an actinomycete strain from pig manure.</title>
        <authorList>
            <person name="Gong T."/>
            <person name="Yu Z."/>
            <person name="An M."/>
            <person name="Wei C."/>
            <person name="Yang W."/>
            <person name="Liu L."/>
        </authorList>
    </citation>
    <scope>NUCLEOTIDE SEQUENCE [LARGE SCALE GENOMIC DNA]</scope>
    <source>
        <strain evidence="3 4">ZF39</strain>
    </source>
</reference>
<keyword evidence="4" id="KW-1185">Reference proteome</keyword>
<evidence type="ECO:0000313" key="4">
    <source>
        <dbReference type="Proteomes" id="UP001442841"/>
    </source>
</evidence>
<proteinExistence type="predicted"/>
<evidence type="ECO:0000256" key="1">
    <source>
        <dbReference type="SAM" id="MobiDB-lite"/>
    </source>
</evidence>
<dbReference type="Gene3D" id="3.20.20.140">
    <property type="entry name" value="Metal-dependent hydrolases"/>
    <property type="match status" value="1"/>
</dbReference>
<organism evidence="3 4">
    <name type="scientific">Ammonicoccus fulvus</name>
    <dbReference type="NCBI Taxonomy" id="3138240"/>
    <lineage>
        <taxon>Bacteria</taxon>
        <taxon>Bacillati</taxon>
        <taxon>Actinomycetota</taxon>
        <taxon>Actinomycetes</taxon>
        <taxon>Propionibacteriales</taxon>
        <taxon>Propionibacteriaceae</taxon>
        <taxon>Ammonicoccus</taxon>
    </lineage>
</organism>
<dbReference type="Gene3D" id="2.30.40.10">
    <property type="entry name" value="Urease, subunit C, domain 1"/>
    <property type="match status" value="1"/>
</dbReference>
<accession>A0ABZ3FSN6</accession>
<dbReference type="InterPro" id="IPR011059">
    <property type="entry name" value="Metal-dep_hydrolase_composite"/>
</dbReference>
<evidence type="ECO:0000313" key="3">
    <source>
        <dbReference type="EMBL" id="XAN08109.1"/>
    </source>
</evidence>
<dbReference type="SUPFAM" id="SSF51556">
    <property type="entry name" value="Metallo-dependent hydrolases"/>
    <property type="match status" value="1"/>
</dbReference>
<dbReference type="Pfam" id="PF01979">
    <property type="entry name" value="Amidohydro_1"/>
    <property type="match status" value="1"/>
</dbReference>
<evidence type="ECO:0000259" key="2">
    <source>
        <dbReference type="Pfam" id="PF01979"/>
    </source>
</evidence>
<dbReference type="PANTHER" id="PTHR43135:SF4">
    <property type="entry name" value="AMIDOHYDROLASE-RELATED DOMAIN-CONTAINING PROTEIN"/>
    <property type="match status" value="1"/>
</dbReference>
<dbReference type="InterPro" id="IPR051781">
    <property type="entry name" value="Metallo-dep_Hydrolase"/>
</dbReference>
<dbReference type="SUPFAM" id="SSF51338">
    <property type="entry name" value="Composite domain of metallo-dependent hydrolases"/>
    <property type="match status" value="1"/>
</dbReference>
<feature type="compositionally biased region" description="Basic residues" evidence="1">
    <location>
        <begin position="14"/>
        <end position="24"/>
    </location>
</feature>
<name>A0ABZ3FSN6_9ACTN</name>
<protein>
    <submittedName>
        <fullName evidence="3">Amidohydrolase family protein</fullName>
    </submittedName>
</protein>
<gene>
    <name evidence="3" type="ORF">AADG42_12630</name>
</gene>
<sequence length="389" mass="41962">MAEPSPAGVLHSHGPGHLHAHQQPHLRIDPTAPKPRLHLHGAVLPDGEVRDLWVVDGLIRFEPVADAVTICRDAFILPGFVDAHCHVGLDEHGAVPAETAEAQALTDRDAGTLLIRDCGQPGDTRWIDDVEDLPRILRAGRHIARPRRYIRGYGEEIEPDDLVGEAERQATRGDGWIKLVGDWIDRGTGDLAPLWPAEQVTAAIARAHELGCRVTAHHFGEEGLDTYLGAGIDGIEHGTGLTERTIAMMAERQVALVPTMVNLENFPGIAAGAEEKFPGYASHMRALYERRHQTYRDCLDAGVPIYAGTDAGGVVPHGLIGTEMAMLGEIGGAEFALGAGSWRARQWLGFSGIADGAHADLVVFDVDPRADLGALRAPFRVVLRGQVVL</sequence>
<dbReference type="RefSeq" id="WP_425309565.1">
    <property type="nucleotide sequence ID" value="NZ_CP154795.1"/>
</dbReference>
<dbReference type="PANTHER" id="PTHR43135">
    <property type="entry name" value="ALPHA-D-RIBOSE 1-METHYLPHOSPHONATE 5-TRIPHOSPHATE DIPHOSPHATASE"/>
    <property type="match status" value="1"/>
</dbReference>
<dbReference type="InterPro" id="IPR032466">
    <property type="entry name" value="Metal_Hydrolase"/>
</dbReference>